<accession>A0A3M7TN51</accession>
<gene>
    <name evidence="1" type="ORF">EBO34_15775</name>
</gene>
<evidence type="ECO:0000313" key="2">
    <source>
        <dbReference type="Proteomes" id="UP000278746"/>
    </source>
</evidence>
<proteinExistence type="predicted"/>
<evidence type="ECO:0000313" key="1">
    <source>
        <dbReference type="EMBL" id="RNA66674.1"/>
    </source>
</evidence>
<dbReference type="AlphaFoldDB" id="A0A3M7TN51"/>
<dbReference type="Proteomes" id="UP000278746">
    <property type="component" value="Unassembled WGS sequence"/>
</dbReference>
<dbReference type="EMBL" id="RHIB01000003">
    <property type="protein sequence ID" value="RNA66674.1"/>
    <property type="molecule type" value="Genomic_DNA"/>
</dbReference>
<organism evidence="1 2">
    <name type="scientific">Alteribacter keqinensis</name>
    <dbReference type="NCBI Taxonomy" id="2483800"/>
    <lineage>
        <taxon>Bacteria</taxon>
        <taxon>Bacillati</taxon>
        <taxon>Bacillota</taxon>
        <taxon>Bacilli</taxon>
        <taxon>Bacillales</taxon>
        <taxon>Bacillaceae</taxon>
        <taxon>Alteribacter</taxon>
    </lineage>
</organism>
<comment type="caution">
    <text evidence="1">The sequence shown here is derived from an EMBL/GenBank/DDBJ whole genome shotgun (WGS) entry which is preliminary data.</text>
</comment>
<dbReference type="RefSeq" id="WP_122900352.1">
    <property type="nucleotide sequence ID" value="NZ_RHIB01000003.1"/>
</dbReference>
<name>A0A3M7TN51_9BACI</name>
<reference evidence="1 2" key="1">
    <citation type="submission" date="2018-10" db="EMBL/GenBank/DDBJ databases">
        <title>Bacillus Keqinensis sp. nov., a moderately halophilic bacterium isolated from a saline-alkaline lake.</title>
        <authorList>
            <person name="Wang H."/>
        </authorList>
    </citation>
    <scope>NUCLEOTIDE SEQUENCE [LARGE SCALE GENOMIC DNA]</scope>
    <source>
        <strain evidence="1 2">KQ-3</strain>
    </source>
</reference>
<sequence length="84" mass="9295">MIENTIITILAEETMINAVVMWIITKADAITPLAELITTNAAATIAIHVKKTTAIKDTDRKISAKNYVKKLKGTKKKLQNTKEN</sequence>
<protein>
    <submittedName>
        <fullName evidence="1">Uncharacterized protein</fullName>
    </submittedName>
</protein>
<keyword evidence="2" id="KW-1185">Reference proteome</keyword>